<organism evidence="4 5">
    <name type="scientific">Vibrio owensii CAIM 1854 = LMG 25443</name>
    <dbReference type="NCBI Taxonomy" id="1229493"/>
    <lineage>
        <taxon>Bacteria</taxon>
        <taxon>Pseudomonadati</taxon>
        <taxon>Pseudomonadota</taxon>
        <taxon>Gammaproteobacteria</taxon>
        <taxon>Vibrionales</taxon>
        <taxon>Vibrionaceae</taxon>
        <taxon>Vibrio</taxon>
    </lineage>
</organism>
<gene>
    <name evidence="4" type="ORF">H735_03780</name>
</gene>
<evidence type="ECO:0000313" key="5">
    <source>
        <dbReference type="Proteomes" id="UP000031586"/>
    </source>
</evidence>
<protein>
    <submittedName>
        <fullName evidence="4">Histone acetyltransferase</fullName>
    </submittedName>
</protein>
<dbReference type="InterPro" id="IPR000182">
    <property type="entry name" value="GNAT_dom"/>
</dbReference>
<dbReference type="InterPro" id="IPR016181">
    <property type="entry name" value="Acyl_CoA_acyltransferase"/>
</dbReference>
<dbReference type="Proteomes" id="UP000031586">
    <property type="component" value="Unassembled WGS sequence"/>
</dbReference>
<dbReference type="PATRIC" id="fig|1229493.5.peg.5676"/>
<sequence>MLNIRQAHTGDISTLKKLQFQLHEYHQANLPNDFLSPDEIEQNIDLHKIIESESSIFLVVENEEHLVGFIFGELWDRKSWTLRQRKIASIEQISVDLSFRNQGVGLRLIEAFEELAISKGGEELWLEVYSFNEAALSLYRKAGIEPKIQIGQKALVR</sequence>
<accession>A0A0C1ZM70</accession>
<dbReference type="SUPFAM" id="SSF55729">
    <property type="entry name" value="Acyl-CoA N-acyltransferases (Nat)"/>
    <property type="match status" value="1"/>
</dbReference>
<feature type="domain" description="N-acetyltransferase" evidence="3">
    <location>
        <begin position="2"/>
        <end position="157"/>
    </location>
</feature>
<reference evidence="4 5" key="1">
    <citation type="submission" date="2014-07" db="EMBL/GenBank/DDBJ databases">
        <title>Unique and conserved regions in Vibrio harveyi and related species in comparison with the shrimp pathogen Vibrio harveyi CAIM 1792.</title>
        <authorList>
            <person name="Espinoza-Valles I."/>
            <person name="Vora G."/>
            <person name="Leekitcharoenphon P."/>
            <person name="Ussery D."/>
            <person name="Hoj L."/>
            <person name="Gomez-Gil B."/>
        </authorList>
    </citation>
    <scope>NUCLEOTIDE SEQUENCE [LARGE SCALE GENOMIC DNA]</scope>
    <source>
        <strain evidence="5">CAIM 1854 / LMG 25443</strain>
    </source>
</reference>
<dbReference type="RefSeq" id="WP_020195961.1">
    <property type="nucleotide sequence ID" value="NZ_BAOH01000034.1"/>
</dbReference>
<dbReference type="EMBL" id="JPRD01000008">
    <property type="protein sequence ID" value="KIF54176.1"/>
    <property type="molecule type" value="Genomic_DNA"/>
</dbReference>
<dbReference type="AlphaFoldDB" id="A0A0C1ZM70"/>
<dbReference type="PROSITE" id="PS51186">
    <property type="entry name" value="GNAT"/>
    <property type="match status" value="1"/>
</dbReference>
<keyword evidence="1 4" id="KW-0808">Transferase</keyword>
<evidence type="ECO:0000259" key="3">
    <source>
        <dbReference type="PROSITE" id="PS51186"/>
    </source>
</evidence>
<dbReference type="Pfam" id="PF00583">
    <property type="entry name" value="Acetyltransf_1"/>
    <property type="match status" value="1"/>
</dbReference>
<evidence type="ECO:0000313" key="4">
    <source>
        <dbReference type="EMBL" id="KIF54176.1"/>
    </source>
</evidence>
<dbReference type="Gene3D" id="3.40.630.30">
    <property type="match status" value="1"/>
</dbReference>
<dbReference type="PANTHER" id="PTHR43800:SF1">
    <property type="entry name" value="PEPTIDYL-LYSINE N-ACETYLTRANSFERASE YJAB"/>
    <property type="match status" value="1"/>
</dbReference>
<dbReference type="PANTHER" id="PTHR43800">
    <property type="entry name" value="PEPTIDYL-LYSINE N-ACETYLTRANSFERASE YJAB"/>
    <property type="match status" value="1"/>
</dbReference>
<comment type="caution">
    <text evidence="4">The sequence shown here is derived from an EMBL/GenBank/DDBJ whole genome shotgun (WGS) entry which is preliminary data.</text>
</comment>
<dbReference type="GO" id="GO:0016747">
    <property type="term" value="F:acyltransferase activity, transferring groups other than amino-acyl groups"/>
    <property type="evidence" value="ECO:0007669"/>
    <property type="project" value="InterPro"/>
</dbReference>
<evidence type="ECO:0000256" key="2">
    <source>
        <dbReference type="ARBA" id="ARBA00023315"/>
    </source>
</evidence>
<dbReference type="CDD" id="cd04301">
    <property type="entry name" value="NAT_SF"/>
    <property type="match status" value="1"/>
</dbReference>
<keyword evidence="2" id="KW-0012">Acyltransferase</keyword>
<name>A0A0C1ZM70_9VIBR</name>
<evidence type="ECO:0000256" key="1">
    <source>
        <dbReference type="ARBA" id="ARBA00022679"/>
    </source>
</evidence>
<proteinExistence type="predicted"/>